<dbReference type="Pfam" id="PF05343">
    <property type="entry name" value="Peptidase_M42"/>
    <property type="match status" value="1"/>
</dbReference>
<evidence type="ECO:0000256" key="5">
    <source>
        <dbReference type="ARBA" id="ARBA00022801"/>
    </source>
</evidence>
<evidence type="ECO:0000313" key="10">
    <source>
        <dbReference type="Proteomes" id="UP000426246"/>
    </source>
</evidence>
<evidence type="ECO:0000256" key="3">
    <source>
        <dbReference type="ARBA" id="ARBA00022670"/>
    </source>
</evidence>
<evidence type="ECO:0000256" key="8">
    <source>
        <dbReference type="PIRSR" id="PIRSR001123-2"/>
    </source>
</evidence>
<protein>
    <submittedName>
        <fullName evidence="9">M42 family peptidase</fullName>
    </submittedName>
</protein>
<dbReference type="GO" id="GO:0046872">
    <property type="term" value="F:metal ion binding"/>
    <property type="evidence" value="ECO:0007669"/>
    <property type="project" value="UniProtKB-UniRule"/>
</dbReference>
<proteinExistence type="inferred from homology"/>
<dbReference type="RefSeq" id="WP_155705293.1">
    <property type="nucleotide sequence ID" value="NZ_CP034235.1"/>
</dbReference>
<keyword evidence="2" id="KW-0031">Aminopeptidase</keyword>
<name>A0A6B8RY43_9BACL</name>
<dbReference type="InterPro" id="IPR023367">
    <property type="entry name" value="Peptidase_M42_dom2"/>
</dbReference>
<feature type="active site" description="Proton acceptor" evidence="7">
    <location>
        <position position="216"/>
    </location>
</feature>
<sequence>MDYVVNILEKLIGIPSPSGYTDSIVEFLQQELNTFNMASQRIQKGGLLVTVAGSDSSKHRLVSAHVDTLGAMVKEITDKGKLKLSLVGGFTYNSIEGEYCQIHTLDGRIYTGTIHLSKTSVHIHRDTNLIERSQENMEVRLDEQVKSLDEVKELGIQIGDFISFSPRFVKLDNGFIKSRHIDAKAPVACLLAILKDFSENKVVIPYTTHFFFSNNEEIGFGANSNIPEETVEYVAVDIGICGIGQASNEFSVSICAKDSGGPYHYELRKQLVQLAIEQNIGYTIDIFPNYGSDATSAMHAGYDVKHGLIGPGVDSSHAMERTHQDSLENTSKLVRAYLLSSMMS</sequence>
<dbReference type="GO" id="GO:0006508">
    <property type="term" value="P:proteolysis"/>
    <property type="evidence" value="ECO:0007669"/>
    <property type="project" value="UniProtKB-KW"/>
</dbReference>
<keyword evidence="5" id="KW-0378">Hydrolase</keyword>
<evidence type="ECO:0000256" key="2">
    <source>
        <dbReference type="ARBA" id="ARBA00022438"/>
    </source>
</evidence>
<dbReference type="CDD" id="cd05657">
    <property type="entry name" value="M42_glucanase_like"/>
    <property type="match status" value="1"/>
</dbReference>
<evidence type="ECO:0000256" key="7">
    <source>
        <dbReference type="PIRSR" id="PIRSR001123-1"/>
    </source>
</evidence>
<dbReference type="GO" id="GO:0004177">
    <property type="term" value="F:aminopeptidase activity"/>
    <property type="evidence" value="ECO:0007669"/>
    <property type="project" value="UniProtKB-UniRule"/>
</dbReference>
<feature type="binding site" evidence="8">
    <location>
        <position position="217"/>
    </location>
    <ligand>
        <name>Zn(2+)</name>
        <dbReference type="ChEBI" id="CHEBI:29105"/>
        <label>2</label>
    </ligand>
</feature>
<dbReference type="SUPFAM" id="SSF101821">
    <property type="entry name" value="Aminopeptidase/glucanase lid domain"/>
    <property type="match status" value="1"/>
</dbReference>
<organism evidence="9 10">
    <name type="scientific">Paenibacillus psychroresistens</name>
    <dbReference type="NCBI Taxonomy" id="1778678"/>
    <lineage>
        <taxon>Bacteria</taxon>
        <taxon>Bacillati</taxon>
        <taxon>Bacillota</taxon>
        <taxon>Bacilli</taxon>
        <taxon>Bacillales</taxon>
        <taxon>Paenibacillaceae</taxon>
        <taxon>Paenibacillus</taxon>
    </lineage>
</organism>
<dbReference type="PANTHER" id="PTHR32481:SF7">
    <property type="entry name" value="AMINOPEPTIDASE YHFE-RELATED"/>
    <property type="match status" value="1"/>
</dbReference>
<dbReference type="SUPFAM" id="SSF53187">
    <property type="entry name" value="Zn-dependent exopeptidases"/>
    <property type="match status" value="1"/>
</dbReference>
<dbReference type="InterPro" id="IPR051464">
    <property type="entry name" value="Peptidase_M42_aminopept"/>
</dbReference>
<dbReference type="KEGG" id="ppsc:EHS13_10195"/>
<feature type="binding site" evidence="8">
    <location>
        <position position="182"/>
    </location>
    <ligand>
        <name>Zn(2+)</name>
        <dbReference type="ChEBI" id="CHEBI:29105"/>
        <label>2</label>
    </ligand>
</feature>
<gene>
    <name evidence="9" type="ORF">EHS13_10195</name>
</gene>
<dbReference type="AlphaFoldDB" id="A0A6B8RY43"/>
<feature type="binding site" evidence="8">
    <location>
        <position position="182"/>
    </location>
    <ligand>
        <name>Zn(2+)</name>
        <dbReference type="ChEBI" id="CHEBI:29105"/>
        <label>1</label>
    </ligand>
</feature>
<feature type="binding site" evidence="8">
    <location>
        <position position="317"/>
    </location>
    <ligand>
        <name>Zn(2+)</name>
        <dbReference type="ChEBI" id="CHEBI:29105"/>
        <label>2</label>
    </ligand>
</feature>
<dbReference type="EMBL" id="CP034235">
    <property type="protein sequence ID" value="QGR00027.1"/>
    <property type="molecule type" value="Genomic_DNA"/>
</dbReference>
<reference evidence="10" key="1">
    <citation type="submission" date="2018-11" db="EMBL/GenBank/DDBJ databases">
        <title>Complete genome sequence of Paenibacillus sp. ML311-T8.</title>
        <authorList>
            <person name="Nam Y.-D."/>
            <person name="Kang J."/>
            <person name="Chung W.-H."/>
            <person name="Park Y.S."/>
        </authorList>
    </citation>
    <scope>NUCLEOTIDE SEQUENCE [LARGE SCALE GENOMIC DNA]</scope>
    <source>
        <strain evidence="10">ML311-T8</strain>
    </source>
</reference>
<dbReference type="PIRSF" id="PIRSF001123">
    <property type="entry name" value="PepA_GA"/>
    <property type="match status" value="1"/>
</dbReference>
<keyword evidence="10" id="KW-1185">Reference proteome</keyword>
<accession>A0A6B8RY43</accession>
<evidence type="ECO:0000313" key="9">
    <source>
        <dbReference type="EMBL" id="QGR00027.1"/>
    </source>
</evidence>
<dbReference type="OrthoDB" id="361940at2"/>
<dbReference type="InterPro" id="IPR008007">
    <property type="entry name" value="Peptidase_M42"/>
</dbReference>
<dbReference type="Gene3D" id="2.40.30.40">
    <property type="entry name" value="Peptidase M42, domain 2"/>
    <property type="match status" value="1"/>
</dbReference>
<dbReference type="Proteomes" id="UP000426246">
    <property type="component" value="Chromosome"/>
</dbReference>
<feature type="binding site" evidence="8">
    <location>
        <position position="65"/>
    </location>
    <ligand>
        <name>Zn(2+)</name>
        <dbReference type="ChEBI" id="CHEBI:29105"/>
        <label>1</label>
    </ligand>
</feature>
<evidence type="ECO:0000256" key="1">
    <source>
        <dbReference type="ARBA" id="ARBA00006272"/>
    </source>
</evidence>
<comment type="similarity">
    <text evidence="1 6">Belongs to the peptidase M42 family.</text>
</comment>
<dbReference type="PANTHER" id="PTHR32481">
    <property type="entry name" value="AMINOPEPTIDASE"/>
    <property type="match status" value="1"/>
</dbReference>
<evidence type="ECO:0000256" key="6">
    <source>
        <dbReference type="PIRNR" id="PIRNR001123"/>
    </source>
</evidence>
<feature type="binding site" evidence="8">
    <location>
        <position position="237"/>
    </location>
    <ligand>
        <name>Zn(2+)</name>
        <dbReference type="ChEBI" id="CHEBI:29105"/>
        <label>1</label>
    </ligand>
</feature>
<evidence type="ECO:0000256" key="4">
    <source>
        <dbReference type="ARBA" id="ARBA00022723"/>
    </source>
</evidence>
<comment type="cofactor">
    <cofactor evidence="8">
        <name>a divalent metal cation</name>
        <dbReference type="ChEBI" id="CHEBI:60240"/>
    </cofactor>
    <text evidence="8">Binds 2 divalent metal cations per subunit.</text>
</comment>
<keyword evidence="4 8" id="KW-0479">Metal-binding</keyword>
<dbReference type="Gene3D" id="3.40.630.10">
    <property type="entry name" value="Zn peptidases"/>
    <property type="match status" value="1"/>
</dbReference>
<keyword evidence="3" id="KW-0645">Protease</keyword>